<dbReference type="Gene3D" id="3.40.1440.10">
    <property type="entry name" value="GIY-YIG endonuclease"/>
    <property type="match status" value="1"/>
</dbReference>
<dbReference type="RefSeq" id="WP_141421683.1">
    <property type="nucleotide sequence ID" value="NZ_VIAR01000006.1"/>
</dbReference>
<accession>A0A507ZVL9</accession>
<evidence type="ECO:0000259" key="2">
    <source>
        <dbReference type="PROSITE" id="PS50164"/>
    </source>
</evidence>
<dbReference type="InterPro" id="IPR035901">
    <property type="entry name" value="GIY-YIG_endonuc_sf"/>
</dbReference>
<organism evidence="3 4">
    <name type="scientific">Haloflavibacter putidus</name>
    <dbReference type="NCBI Taxonomy" id="2576776"/>
    <lineage>
        <taxon>Bacteria</taxon>
        <taxon>Pseudomonadati</taxon>
        <taxon>Bacteroidota</taxon>
        <taxon>Flavobacteriia</taxon>
        <taxon>Flavobacteriales</taxon>
        <taxon>Flavobacteriaceae</taxon>
        <taxon>Haloflavibacter</taxon>
    </lineage>
</organism>
<proteinExistence type="inferred from homology"/>
<name>A0A507ZVL9_9FLAO</name>
<sequence length="80" mass="9560">MEEWTVYLLKCENKTIYVGCTSNLERRLKEHNSSKVKSTRYRLPVFCITKIIFRDKYKAFAFEKYLKSGSGRAFLNKRLI</sequence>
<comment type="caution">
    <text evidence="3">The sequence shown here is derived from an EMBL/GenBank/DDBJ whole genome shotgun (WGS) entry which is preliminary data.</text>
</comment>
<dbReference type="Proteomes" id="UP000317169">
    <property type="component" value="Unassembled WGS sequence"/>
</dbReference>
<comment type="similarity">
    <text evidence="1">Belongs to the UPF0213 family.</text>
</comment>
<evidence type="ECO:0000313" key="4">
    <source>
        <dbReference type="Proteomes" id="UP000317169"/>
    </source>
</evidence>
<dbReference type="PANTHER" id="PTHR34477">
    <property type="entry name" value="UPF0213 PROTEIN YHBQ"/>
    <property type="match status" value="1"/>
</dbReference>
<feature type="domain" description="GIY-YIG" evidence="2">
    <location>
        <begin position="2"/>
        <end position="77"/>
    </location>
</feature>
<dbReference type="PANTHER" id="PTHR34477:SF1">
    <property type="entry name" value="UPF0213 PROTEIN YHBQ"/>
    <property type="match status" value="1"/>
</dbReference>
<evidence type="ECO:0000256" key="1">
    <source>
        <dbReference type="ARBA" id="ARBA00007435"/>
    </source>
</evidence>
<dbReference type="AlphaFoldDB" id="A0A507ZVL9"/>
<dbReference type="Pfam" id="PF01541">
    <property type="entry name" value="GIY-YIG"/>
    <property type="match status" value="1"/>
</dbReference>
<dbReference type="EMBL" id="VIAR01000006">
    <property type="protein sequence ID" value="TQD38825.1"/>
    <property type="molecule type" value="Genomic_DNA"/>
</dbReference>
<dbReference type="InterPro" id="IPR000305">
    <property type="entry name" value="GIY-YIG_endonuc"/>
</dbReference>
<dbReference type="SUPFAM" id="SSF82771">
    <property type="entry name" value="GIY-YIG endonuclease"/>
    <property type="match status" value="1"/>
</dbReference>
<keyword evidence="4" id="KW-1185">Reference proteome</keyword>
<gene>
    <name evidence="3" type="ORF">FKR84_07520</name>
</gene>
<dbReference type="InterPro" id="IPR050190">
    <property type="entry name" value="UPF0213_domain"/>
</dbReference>
<reference evidence="3 4" key="1">
    <citation type="submission" date="2019-06" db="EMBL/GenBank/DDBJ databases">
        <title>Flavibacter putida gen. nov., sp. nov., a novel marine bacterium of the family Flavobacteriaceae isolated from coastal seawater.</title>
        <authorList>
            <person name="Feng X."/>
        </authorList>
    </citation>
    <scope>NUCLEOTIDE SEQUENCE [LARGE SCALE GENOMIC DNA]</scope>
    <source>
        <strain evidence="3 4">PLHSN227</strain>
    </source>
</reference>
<evidence type="ECO:0000313" key="3">
    <source>
        <dbReference type="EMBL" id="TQD38825.1"/>
    </source>
</evidence>
<protein>
    <submittedName>
        <fullName evidence="3">GIY-YIG nuclease family protein</fullName>
    </submittedName>
</protein>
<dbReference type="PROSITE" id="PS50164">
    <property type="entry name" value="GIY_YIG"/>
    <property type="match status" value="1"/>
</dbReference>
<dbReference type="OrthoDB" id="1495241at2"/>